<dbReference type="Proteomes" id="UP001150217">
    <property type="component" value="Unassembled WGS sequence"/>
</dbReference>
<dbReference type="InterPro" id="IPR005455">
    <property type="entry name" value="PFN_euk"/>
</dbReference>
<gene>
    <name evidence="8" type="ORF">C8R41DRAFT_892530</name>
</gene>
<dbReference type="Pfam" id="PF00235">
    <property type="entry name" value="Profilin"/>
    <property type="match status" value="1"/>
</dbReference>
<evidence type="ECO:0000256" key="1">
    <source>
        <dbReference type="ARBA" id="ARBA00004245"/>
    </source>
</evidence>
<accession>A0ABQ8W0C7</accession>
<keyword evidence="4 7" id="KW-0009">Actin-binding</keyword>
<comment type="caution">
    <text evidence="8">The sequence shown here is derived from an EMBL/GenBank/DDBJ whole genome shotgun (WGS) entry which is preliminary data.</text>
</comment>
<comment type="function">
    <text evidence="6">Binds to actin and affects the structure of the cytoskeleton. At high concentrations, profilin prevents the polymerization of actin, whereas it enhances it at low concentrations.</text>
</comment>
<comment type="subunit">
    <text evidence="6">Occurs in many kinds of cells as a complex with monomeric actin in a 1:1 ratio.</text>
</comment>
<dbReference type="PROSITE" id="PS00414">
    <property type="entry name" value="PROFILIN"/>
    <property type="match status" value="1"/>
</dbReference>
<dbReference type="SMART" id="SM00392">
    <property type="entry name" value="PROF"/>
    <property type="match status" value="1"/>
</dbReference>
<dbReference type="SUPFAM" id="SSF55770">
    <property type="entry name" value="Profilin (actin-binding protein)"/>
    <property type="match status" value="1"/>
</dbReference>
<evidence type="ECO:0000256" key="3">
    <source>
        <dbReference type="ARBA" id="ARBA00022490"/>
    </source>
</evidence>
<dbReference type="PANTHER" id="PTHR11604:SF0">
    <property type="entry name" value="PROFILIN"/>
    <property type="match status" value="1"/>
</dbReference>
<proteinExistence type="inferred from homology"/>
<evidence type="ECO:0000313" key="9">
    <source>
        <dbReference type="Proteomes" id="UP001150217"/>
    </source>
</evidence>
<dbReference type="Gene3D" id="3.30.450.30">
    <property type="entry name" value="Dynein light chain 2a, cytoplasmic"/>
    <property type="match status" value="1"/>
</dbReference>
<organism evidence="8 9">
    <name type="scientific">Lentinula lateritia</name>
    <dbReference type="NCBI Taxonomy" id="40482"/>
    <lineage>
        <taxon>Eukaryota</taxon>
        <taxon>Fungi</taxon>
        <taxon>Dikarya</taxon>
        <taxon>Basidiomycota</taxon>
        <taxon>Agaricomycotina</taxon>
        <taxon>Agaricomycetes</taxon>
        <taxon>Agaricomycetidae</taxon>
        <taxon>Agaricales</taxon>
        <taxon>Marasmiineae</taxon>
        <taxon>Omphalotaceae</taxon>
        <taxon>Lentinula</taxon>
    </lineage>
</organism>
<protein>
    <recommendedName>
        <fullName evidence="7">Profilin</fullName>
    </recommendedName>
</protein>
<dbReference type="InterPro" id="IPR048278">
    <property type="entry name" value="PFN"/>
</dbReference>
<evidence type="ECO:0000256" key="2">
    <source>
        <dbReference type="ARBA" id="ARBA00010058"/>
    </source>
</evidence>
<reference evidence="8" key="1">
    <citation type="submission" date="2022-08" db="EMBL/GenBank/DDBJ databases">
        <title>A Global Phylogenomic Analysis of the Shiitake Genus Lentinula.</title>
        <authorList>
            <consortium name="DOE Joint Genome Institute"/>
            <person name="Sierra-Patev S."/>
            <person name="Min B."/>
            <person name="Naranjo-Ortiz M."/>
            <person name="Looney B."/>
            <person name="Konkel Z."/>
            <person name="Slot J.C."/>
            <person name="Sakamoto Y."/>
            <person name="Steenwyk J.L."/>
            <person name="Rokas A."/>
            <person name="Carro J."/>
            <person name="Camarero S."/>
            <person name="Ferreira P."/>
            <person name="Molpeceres G."/>
            <person name="Ruiz-Duenas F.J."/>
            <person name="Serrano A."/>
            <person name="Henrissat B."/>
            <person name="Drula E."/>
            <person name="Hughes K.W."/>
            <person name="Mata J.L."/>
            <person name="Ishikawa N.K."/>
            <person name="Vargas-Isla R."/>
            <person name="Ushijima S."/>
            <person name="Smith C.A."/>
            <person name="Ahrendt S."/>
            <person name="Andreopoulos W."/>
            <person name="He G."/>
            <person name="Labutti K."/>
            <person name="Lipzen A."/>
            <person name="Ng V."/>
            <person name="Riley R."/>
            <person name="Sandor L."/>
            <person name="Barry K."/>
            <person name="Martinez A.T."/>
            <person name="Xiao Y."/>
            <person name="Gibbons J.G."/>
            <person name="Terashima K."/>
            <person name="Grigoriev I.V."/>
            <person name="Hibbett D.S."/>
        </authorList>
    </citation>
    <scope>NUCLEOTIDE SEQUENCE</scope>
    <source>
        <strain evidence="8">RHP3577 ss4</strain>
    </source>
</reference>
<dbReference type="EMBL" id="JANVFT010000002">
    <property type="protein sequence ID" value="KAJ4501387.1"/>
    <property type="molecule type" value="Genomic_DNA"/>
</dbReference>
<evidence type="ECO:0000313" key="8">
    <source>
        <dbReference type="EMBL" id="KAJ4501387.1"/>
    </source>
</evidence>
<sequence length="126" mass="13250">MSWQAYVDTNLVGTTKIAQAAILGAQGGVWATSEGFEISPDEQARILQAHSQPSAVEASGLIIAGVKYFCLQANERSIYLKKGADGAIVVKTTQAILCCIYKAPAQAPEATTIVEGLADYLIGVGY</sequence>
<comment type="subcellular location">
    <subcellularLocation>
        <location evidence="1">Cytoplasm</location>
        <location evidence="1">Cytoskeleton</location>
    </subcellularLocation>
</comment>
<dbReference type="InterPro" id="IPR027310">
    <property type="entry name" value="Profilin_CS"/>
</dbReference>
<evidence type="ECO:0000256" key="7">
    <source>
        <dbReference type="RuleBase" id="RU003909"/>
    </source>
</evidence>
<keyword evidence="9" id="KW-1185">Reference proteome</keyword>
<name>A0ABQ8W0C7_9AGAR</name>
<evidence type="ECO:0000256" key="4">
    <source>
        <dbReference type="ARBA" id="ARBA00023203"/>
    </source>
</evidence>
<dbReference type="InterPro" id="IPR036140">
    <property type="entry name" value="PFN_sf"/>
</dbReference>
<evidence type="ECO:0000256" key="5">
    <source>
        <dbReference type="ARBA" id="ARBA00023212"/>
    </source>
</evidence>
<dbReference type="CDD" id="cd00148">
    <property type="entry name" value="PROF"/>
    <property type="match status" value="1"/>
</dbReference>
<dbReference type="PANTHER" id="PTHR11604">
    <property type="entry name" value="PROFILIN"/>
    <property type="match status" value="1"/>
</dbReference>
<keyword evidence="3" id="KW-0963">Cytoplasm</keyword>
<dbReference type="PRINTS" id="PR01640">
    <property type="entry name" value="PROFILINPLNT"/>
</dbReference>
<dbReference type="PRINTS" id="PR00392">
    <property type="entry name" value="PROFILIN"/>
</dbReference>
<evidence type="ECO:0000256" key="6">
    <source>
        <dbReference type="RuleBase" id="RU003908"/>
    </source>
</evidence>
<comment type="similarity">
    <text evidence="2 7">Belongs to the profilin family.</text>
</comment>
<keyword evidence="5 6" id="KW-0206">Cytoskeleton</keyword>